<feature type="transmembrane region" description="Helical" evidence="5">
    <location>
        <begin position="261"/>
        <end position="276"/>
    </location>
</feature>
<feature type="transmembrane region" description="Helical" evidence="5">
    <location>
        <begin position="59"/>
        <end position="80"/>
    </location>
</feature>
<feature type="domain" description="Integral membrane bound transporter" evidence="6">
    <location>
        <begin position="200"/>
        <end position="321"/>
    </location>
</feature>
<comment type="caution">
    <text evidence="7">The sequence shown here is derived from an EMBL/GenBank/DDBJ whole genome shotgun (WGS) entry which is preliminary data.</text>
</comment>
<evidence type="ECO:0000256" key="1">
    <source>
        <dbReference type="ARBA" id="ARBA00004141"/>
    </source>
</evidence>
<keyword evidence="4 5" id="KW-0472">Membrane</keyword>
<gene>
    <name evidence="7" type="ORF">GJ699_11635</name>
</gene>
<keyword evidence="3 5" id="KW-1133">Transmembrane helix</keyword>
<reference evidence="7 8" key="1">
    <citation type="submission" date="2019-11" db="EMBL/GenBank/DDBJ databases">
        <title>Novel species isolated from a subtropical stream in China.</title>
        <authorList>
            <person name="Lu H."/>
        </authorList>
    </citation>
    <scope>NUCLEOTIDE SEQUENCE [LARGE SCALE GENOMIC DNA]</scope>
    <source>
        <strain evidence="7 8">FT80W</strain>
    </source>
</reference>
<evidence type="ECO:0000256" key="3">
    <source>
        <dbReference type="ARBA" id="ARBA00022989"/>
    </source>
</evidence>
<name>A0A6I2KYP7_9BURK</name>
<evidence type="ECO:0000256" key="2">
    <source>
        <dbReference type="ARBA" id="ARBA00022692"/>
    </source>
</evidence>
<evidence type="ECO:0000259" key="6">
    <source>
        <dbReference type="Pfam" id="PF13515"/>
    </source>
</evidence>
<dbReference type="RefSeq" id="WP_154376298.1">
    <property type="nucleotide sequence ID" value="NZ_WKJK01000005.1"/>
</dbReference>
<accession>A0A6I2KYP7</accession>
<feature type="transmembrane region" description="Helical" evidence="5">
    <location>
        <begin position="309"/>
        <end position="330"/>
    </location>
</feature>
<proteinExistence type="predicted"/>
<organism evidence="7 8">
    <name type="scientific">Duganella guangzhouensis</name>
    <dbReference type="NCBI Taxonomy" id="2666084"/>
    <lineage>
        <taxon>Bacteria</taxon>
        <taxon>Pseudomonadati</taxon>
        <taxon>Pseudomonadota</taxon>
        <taxon>Betaproteobacteria</taxon>
        <taxon>Burkholderiales</taxon>
        <taxon>Oxalobacteraceae</taxon>
        <taxon>Telluria group</taxon>
        <taxon>Duganella</taxon>
    </lineage>
</organism>
<evidence type="ECO:0000313" key="7">
    <source>
        <dbReference type="EMBL" id="MRW90640.1"/>
    </source>
</evidence>
<dbReference type="InterPro" id="IPR049453">
    <property type="entry name" value="Memb_transporter_dom"/>
</dbReference>
<dbReference type="Pfam" id="PF13515">
    <property type="entry name" value="FUSC_2"/>
    <property type="match status" value="1"/>
</dbReference>
<feature type="transmembrane region" description="Helical" evidence="5">
    <location>
        <begin position="238"/>
        <end position="255"/>
    </location>
</feature>
<sequence length="337" mass="34898">MSNAAGTLLQRVLDGRALGRALLALSVPLALAASSGNTEWLSAAIVPVAMLIALDRSHLAPLGVLMHALAICAGFVLLTLASAQPLLFVLTIVLLGMASVLVTAGGNGLRSLGNFTFIPTLYLACESAAGVAPQALLGRSLAMLPMLLIAALPVLLLAWAEQIRAGNGTRLALRHQHSDASERGAMLEQTMTVGCAVACAAVLVEWRHVDHGQWVIWSAVSVVTGNAISARQKFSDRVLGAIGGVCLGILAGVLLPDLLPVRLMIALATMLTLVCVRPYRLAFGLRCACAAMALVLTGGPWLLGGERLLNVALGSTIGLACALVAARWTAAQCKTAR</sequence>
<comment type="subcellular location">
    <subcellularLocation>
        <location evidence="1">Membrane</location>
        <topology evidence="1">Multi-pass membrane protein</topology>
    </subcellularLocation>
</comment>
<evidence type="ECO:0000256" key="4">
    <source>
        <dbReference type="ARBA" id="ARBA00023136"/>
    </source>
</evidence>
<keyword evidence="2 5" id="KW-0812">Transmembrane</keyword>
<feature type="transmembrane region" description="Helical" evidence="5">
    <location>
        <begin position="283"/>
        <end position="303"/>
    </location>
</feature>
<dbReference type="AlphaFoldDB" id="A0A6I2KYP7"/>
<dbReference type="EMBL" id="WKJK01000005">
    <property type="protein sequence ID" value="MRW90640.1"/>
    <property type="molecule type" value="Genomic_DNA"/>
</dbReference>
<dbReference type="Proteomes" id="UP000433309">
    <property type="component" value="Unassembled WGS sequence"/>
</dbReference>
<keyword evidence="8" id="KW-1185">Reference proteome</keyword>
<feature type="transmembrane region" description="Helical" evidence="5">
    <location>
        <begin position="141"/>
        <end position="160"/>
    </location>
</feature>
<evidence type="ECO:0000313" key="8">
    <source>
        <dbReference type="Proteomes" id="UP000433309"/>
    </source>
</evidence>
<dbReference type="GO" id="GO:0016020">
    <property type="term" value="C:membrane"/>
    <property type="evidence" value="ECO:0007669"/>
    <property type="project" value="UniProtKB-SubCell"/>
</dbReference>
<evidence type="ECO:0000256" key="5">
    <source>
        <dbReference type="SAM" id="Phobius"/>
    </source>
</evidence>
<feature type="transmembrane region" description="Helical" evidence="5">
    <location>
        <begin position="87"/>
        <end position="106"/>
    </location>
</feature>
<protein>
    <submittedName>
        <fullName evidence="7">FUSC family protein</fullName>
    </submittedName>
</protein>